<evidence type="ECO:0000313" key="2">
    <source>
        <dbReference type="Proteomes" id="UP000217343"/>
    </source>
</evidence>
<organism evidence="1 2">
    <name type="scientific">Corallococcus macrosporus DSM 14697</name>
    <dbReference type="NCBI Taxonomy" id="1189310"/>
    <lineage>
        <taxon>Bacteria</taxon>
        <taxon>Pseudomonadati</taxon>
        <taxon>Myxococcota</taxon>
        <taxon>Myxococcia</taxon>
        <taxon>Myxococcales</taxon>
        <taxon>Cystobacterineae</taxon>
        <taxon>Myxococcaceae</taxon>
        <taxon>Corallococcus</taxon>
    </lineage>
</organism>
<evidence type="ECO:0008006" key="3">
    <source>
        <dbReference type="Google" id="ProtNLM"/>
    </source>
</evidence>
<dbReference type="Proteomes" id="UP000217343">
    <property type="component" value="Chromosome"/>
</dbReference>
<dbReference type="SUPFAM" id="SSF53901">
    <property type="entry name" value="Thiolase-like"/>
    <property type="match status" value="1"/>
</dbReference>
<protein>
    <recommendedName>
        <fullName evidence="3">Beta-ketoacyl synthase N-terminal domain-containing protein</fullName>
    </recommendedName>
</protein>
<name>A0A250JMI5_9BACT</name>
<dbReference type="KEGG" id="mmas:MYMAC_000273"/>
<dbReference type="Gene3D" id="3.40.47.10">
    <property type="match status" value="1"/>
</dbReference>
<sequence length="366" mass="38438">MKLAVTGLGLVTSVGHGVVGTCTALRAGLSQPRPLPAFTVEDEPGEAVPVTGFPAAPFADGFYQTGAWVRLASGAFDDLRDAAAMPSSTDARFWHRTGLIALAPLIDEARFGWSLQTLPGALETFYLHPLVSLMDVPLREDTTRALALGHCGLAAALQQAEAMLTSRDVDRVLVLAADSYVDPESLAWLAHHRRLKSPQRQVGLMPGEAGAAILVERPVTARERGSASAVQVDAVALSGLPAVGATLAQVGRALAESIQRVLPAATQRFQGDLYLDLNGEAWRAQAWGHAQVLLAEQLDPSRCRVLHLASSLGETGTASAPVSLAAAAWGFFRGHASGERTLLGSLSDAGQPAAILLTRGEGRRAD</sequence>
<gene>
    <name evidence="1" type="ORF">MYMAC_000273</name>
</gene>
<dbReference type="AlphaFoldDB" id="A0A250JMI5"/>
<dbReference type="RefSeq" id="WP_095956746.1">
    <property type="nucleotide sequence ID" value="NZ_CP022203.1"/>
</dbReference>
<dbReference type="EMBL" id="CP022203">
    <property type="protein sequence ID" value="ATB44702.1"/>
    <property type="molecule type" value="Genomic_DNA"/>
</dbReference>
<evidence type="ECO:0000313" key="1">
    <source>
        <dbReference type="EMBL" id="ATB44702.1"/>
    </source>
</evidence>
<reference evidence="1 2" key="1">
    <citation type="submission" date="2017-06" db="EMBL/GenBank/DDBJ databases">
        <title>Sequencing and comparative analysis of myxobacterial genomes.</title>
        <authorList>
            <person name="Rupp O."/>
            <person name="Goesmann A."/>
            <person name="Sogaard-Andersen L."/>
        </authorList>
    </citation>
    <scope>NUCLEOTIDE SEQUENCE [LARGE SCALE GENOMIC DNA]</scope>
    <source>
        <strain evidence="1 2">DSM 14697</strain>
    </source>
</reference>
<dbReference type="InterPro" id="IPR016039">
    <property type="entry name" value="Thiolase-like"/>
</dbReference>
<accession>A0A250JMI5</accession>
<dbReference type="OrthoDB" id="5522744at2"/>
<keyword evidence="2" id="KW-1185">Reference proteome</keyword>
<dbReference type="GO" id="GO:0016746">
    <property type="term" value="F:acyltransferase activity"/>
    <property type="evidence" value="ECO:0007669"/>
    <property type="project" value="InterPro"/>
</dbReference>
<proteinExistence type="predicted"/>